<dbReference type="CDD" id="cd00117">
    <property type="entry name" value="TFP"/>
    <property type="match status" value="1"/>
</dbReference>
<feature type="domain" description="UPAR/Ly6" evidence="2">
    <location>
        <begin position="198"/>
        <end position="289"/>
    </location>
</feature>
<accession>A0A3M7QQP0</accession>
<dbReference type="CDD" id="cd23553">
    <property type="entry name" value="TFP_LU_ECD_Ly6PGE"/>
    <property type="match status" value="1"/>
</dbReference>
<dbReference type="Gene3D" id="2.10.60.10">
    <property type="entry name" value="CD59"/>
    <property type="match status" value="2"/>
</dbReference>
<dbReference type="PANTHER" id="PTHR16983">
    <property type="entry name" value="UPAR/LY6 DOMAIN-CONTAINING PROTEIN"/>
    <property type="match status" value="1"/>
</dbReference>
<dbReference type="EMBL" id="REGN01005351">
    <property type="protein sequence ID" value="RNA13652.1"/>
    <property type="molecule type" value="Genomic_DNA"/>
</dbReference>
<evidence type="ECO:0000313" key="3">
    <source>
        <dbReference type="EMBL" id="RNA13652.1"/>
    </source>
</evidence>
<dbReference type="AlphaFoldDB" id="A0A3M7QQP0"/>
<dbReference type="OrthoDB" id="10530049at2759"/>
<gene>
    <name evidence="3" type="ORF">BpHYR1_042823</name>
</gene>
<name>A0A3M7QQP0_BRAPC</name>
<keyword evidence="1" id="KW-0732">Signal</keyword>
<dbReference type="InterPro" id="IPR016054">
    <property type="entry name" value="LY6_UPA_recep-like"/>
</dbReference>
<feature type="domain" description="UPAR/Ly6" evidence="2">
    <location>
        <begin position="27"/>
        <end position="120"/>
    </location>
</feature>
<dbReference type="SUPFAM" id="SSF57302">
    <property type="entry name" value="Snake toxin-like"/>
    <property type="match status" value="2"/>
</dbReference>
<dbReference type="Proteomes" id="UP000276133">
    <property type="component" value="Unassembled WGS sequence"/>
</dbReference>
<dbReference type="PANTHER" id="PTHR16983:SF10">
    <property type="entry name" value="PROTEIN QUIVER"/>
    <property type="match status" value="1"/>
</dbReference>
<reference evidence="3 4" key="1">
    <citation type="journal article" date="2018" name="Sci. Rep.">
        <title>Genomic signatures of local adaptation to the degree of environmental predictability in rotifers.</title>
        <authorList>
            <person name="Franch-Gras L."/>
            <person name="Hahn C."/>
            <person name="Garcia-Roger E.M."/>
            <person name="Carmona M.J."/>
            <person name="Serra M."/>
            <person name="Gomez A."/>
        </authorList>
    </citation>
    <scope>NUCLEOTIDE SEQUENCE [LARGE SCALE GENOMIC DNA]</scope>
    <source>
        <strain evidence="3">HYR1</strain>
    </source>
</reference>
<protein>
    <recommendedName>
        <fullName evidence="2">UPAR/Ly6 domain-containing protein</fullName>
    </recommendedName>
</protein>
<evidence type="ECO:0000313" key="4">
    <source>
        <dbReference type="Proteomes" id="UP000276133"/>
    </source>
</evidence>
<dbReference type="Pfam" id="PF00021">
    <property type="entry name" value="UPAR_LY6"/>
    <property type="match status" value="2"/>
</dbReference>
<evidence type="ECO:0000259" key="2">
    <source>
        <dbReference type="SMART" id="SM00134"/>
    </source>
</evidence>
<dbReference type="InterPro" id="IPR051110">
    <property type="entry name" value="Ly-6/neurotoxin-like_GPI-ap"/>
</dbReference>
<dbReference type="SMART" id="SM00134">
    <property type="entry name" value="LU"/>
    <property type="match status" value="2"/>
</dbReference>
<organism evidence="3 4">
    <name type="scientific">Brachionus plicatilis</name>
    <name type="common">Marine rotifer</name>
    <name type="synonym">Brachionus muelleri</name>
    <dbReference type="NCBI Taxonomy" id="10195"/>
    <lineage>
        <taxon>Eukaryota</taxon>
        <taxon>Metazoa</taxon>
        <taxon>Spiralia</taxon>
        <taxon>Gnathifera</taxon>
        <taxon>Rotifera</taxon>
        <taxon>Eurotatoria</taxon>
        <taxon>Monogononta</taxon>
        <taxon>Pseudotrocha</taxon>
        <taxon>Ploima</taxon>
        <taxon>Brachionidae</taxon>
        <taxon>Brachionus</taxon>
    </lineage>
</organism>
<comment type="caution">
    <text evidence="3">The sequence shown here is derived from an EMBL/GenBank/DDBJ whole genome shotgun (WGS) entry which is preliminary data.</text>
</comment>
<evidence type="ECO:0000256" key="1">
    <source>
        <dbReference type="ARBA" id="ARBA00022729"/>
    </source>
</evidence>
<proteinExistence type="predicted"/>
<sequence>MILYQVKVLIFLILTFGFGFLSKLEGLKCFQCFSFDNPNCTFNQKLSEEYLVECKSDENSCTLIISQSMIIEDSRVSRACQKECIPMNKFDNQTINLTWCCSSDRCNEFVEIENANFDSFNSSNNTGENSTDYELLDLNSTFSENRTFQTSISDYLNKTKFQYSTESFESITQQNIDESTFEDYSTSTIYMTKRALSLRCMSCPTDINGECFSEKKIREKSNFTVCPDSHTFCSIVTVFISETNKTLIVRGCQLNCTSDSYVSNNLTFNTYCCQSNLCNRFPNERINVQTMEIYFPTASPIPTMALSTKHNPKQSCLKVTSLKSSPSPSFKILNTEEEL</sequence>
<dbReference type="InterPro" id="IPR045860">
    <property type="entry name" value="Snake_toxin-like_sf"/>
</dbReference>
<keyword evidence="4" id="KW-1185">Reference proteome</keyword>